<keyword evidence="1" id="KW-0472">Membrane</keyword>
<dbReference type="EMBL" id="DSTX01000013">
    <property type="protein sequence ID" value="HFK21104.1"/>
    <property type="molecule type" value="Genomic_DNA"/>
</dbReference>
<feature type="transmembrane region" description="Helical" evidence="1">
    <location>
        <begin position="88"/>
        <end position="105"/>
    </location>
</feature>
<keyword evidence="1" id="KW-0812">Transmembrane</keyword>
<organism evidence="2">
    <name type="scientific">Candidatus Methanomethylicus mesodigestus</name>
    <dbReference type="NCBI Taxonomy" id="1867258"/>
    <lineage>
        <taxon>Archaea</taxon>
        <taxon>Thermoproteota</taxon>
        <taxon>Methanosuratincolia</taxon>
        <taxon>Candidatus Methanomethylicales</taxon>
        <taxon>Candidatus Methanomethylicaceae</taxon>
        <taxon>Candidatus Methanomethylicus</taxon>
    </lineage>
</organism>
<feature type="transmembrane region" description="Helical" evidence="1">
    <location>
        <begin position="40"/>
        <end position="58"/>
    </location>
</feature>
<reference evidence="2" key="1">
    <citation type="journal article" date="2020" name="mSystems">
        <title>Genome- and Community-Level Interaction Insights into Carbon Utilization and Element Cycling Functions of Hydrothermarchaeota in Hydrothermal Sediment.</title>
        <authorList>
            <person name="Zhou Z."/>
            <person name="Liu Y."/>
            <person name="Xu W."/>
            <person name="Pan J."/>
            <person name="Luo Z.H."/>
            <person name="Li M."/>
        </authorList>
    </citation>
    <scope>NUCLEOTIDE SEQUENCE [LARGE SCALE GENOMIC DNA]</scope>
    <source>
        <strain evidence="2">SpSt-468</strain>
    </source>
</reference>
<comment type="caution">
    <text evidence="2">The sequence shown here is derived from an EMBL/GenBank/DDBJ whole genome shotgun (WGS) entry which is preliminary data.</text>
</comment>
<proteinExistence type="predicted"/>
<feature type="transmembrane region" description="Helical" evidence="1">
    <location>
        <begin position="7"/>
        <end position="28"/>
    </location>
</feature>
<protein>
    <submittedName>
        <fullName evidence="2">Uncharacterized protein</fullName>
    </submittedName>
</protein>
<name>A0A7C3ET21_9CREN</name>
<accession>A0A7C3ET21</accession>
<keyword evidence="1" id="KW-1133">Transmembrane helix</keyword>
<gene>
    <name evidence="2" type="ORF">ENS19_07520</name>
</gene>
<sequence length="121" mass="14197">MANRPGLIKLLVVIQGLVGIYALFLPFLSGSFISYTSNDFLMSYFFALLDFILMIGFWTGAKWSWLFGLLFNAFNIVNYVFMYLSSPLLWFIIPLLLRLIILFGLRSRKMREFFNFKPVRL</sequence>
<dbReference type="AlphaFoldDB" id="A0A7C3ET21"/>
<evidence type="ECO:0000313" key="2">
    <source>
        <dbReference type="EMBL" id="HFK21104.1"/>
    </source>
</evidence>
<evidence type="ECO:0000256" key="1">
    <source>
        <dbReference type="SAM" id="Phobius"/>
    </source>
</evidence>